<keyword evidence="2" id="KW-0560">Oxidoreductase</keyword>
<protein>
    <recommendedName>
        <fullName evidence="3">NADP-dependent oxidoreductase domain-containing protein</fullName>
    </recommendedName>
</protein>
<dbReference type="AlphaFoldDB" id="A0A8D0XHI6"/>
<name>A0A8D0XHI6_PIG</name>
<dbReference type="PRINTS" id="PR00069">
    <property type="entry name" value="ALDKETRDTASE"/>
</dbReference>
<sequence>MYLPVKVKEGVVTGSMVEAVKVAIDGGYCHLDCAYVYQNEHEVGDAIQDKIQEKAVKQEDCFIVSKLCPLWLWPTFSEKHLMKEACRKTLRDLTLDYLDVCFIHWHRDDRLKLLPTPVSSSKCVLENSNCARAGGWDPGW</sequence>
<evidence type="ECO:0000313" key="5">
    <source>
        <dbReference type="Proteomes" id="UP000694570"/>
    </source>
</evidence>
<dbReference type="Proteomes" id="UP000694570">
    <property type="component" value="Unplaced"/>
</dbReference>
<evidence type="ECO:0000259" key="3">
    <source>
        <dbReference type="Pfam" id="PF00248"/>
    </source>
</evidence>
<dbReference type="InterPro" id="IPR036812">
    <property type="entry name" value="NAD(P)_OxRdtase_dom_sf"/>
</dbReference>
<proteinExistence type="predicted"/>
<dbReference type="PANTHER" id="PTHR11732">
    <property type="entry name" value="ALDO/KETO REDUCTASE"/>
    <property type="match status" value="1"/>
</dbReference>
<dbReference type="Pfam" id="PF00248">
    <property type="entry name" value="Aldo_ket_red"/>
    <property type="match status" value="1"/>
</dbReference>
<dbReference type="InterPro" id="IPR020471">
    <property type="entry name" value="AKR"/>
</dbReference>
<reference evidence="4" key="1">
    <citation type="submission" date="2025-08" db="UniProtKB">
        <authorList>
            <consortium name="Ensembl"/>
        </authorList>
    </citation>
    <scope>IDENTIFICATION</scope>
</reference>
<evidence type="ECO:0000256" key="2">
    <source>
        <dbReference type="ARBA" id="ARBA00023002"/>
    </source>
</evidence>
<dbReference type="SUPFAM" id="SSF51430">
    <property type="entry name" value="NAD(P)-linked oxidoreductase"/>
    <property type="match status" value="1"/>
</dbReference>
<dbReference type="Ensembl" id="ENSSSCT00030079557.1">
    <property type="protein sequence ID" value="ENSSSCP00030036427.1"/>
    <property type="gene ID" value="ENSSSCG00030057060.1"/>
</dbReference>
<evidence type="ECO:0000313" key="4">
    <source>
        <dbReference type="Ensembl" id="ENSSSCP00030036427.1"/>
    </source>
</evidence>
<dbReference type="Gene3D" id="3.20.20.100">
    <property type="entry name" value="NADP-dependent oxidoreductase domain"/>
    <property type="match status" value="1"/>
</dbReference>
<feature type="domain" description="NADP-dependent oxidoreductase" evidence="3">
    <location>
        <begin position="16"/>
        <end position="106"/>
    </location>
</feature>
<organism evidence="4 5">
    <name type="scientific">Sus scrofa</name>
    <name type="common">Pig</name>
    <dbReference type="NCBI Taxonomy" id="9823"/>
    <lineage>
        <taxon>Eukaryota</taxon>
        <taxon>Metazoa</taxon>
        <taxon>Chordata</taxon>
        <taxon>Craniata</taxon>
        <taxon>Vertebrata</taxon>
        <taxon>Euteleostomi</taxon>
        <taxon>Mammalia</taxon>
        <taxon>Eutheria</taxon>
        <taxon>Laurasiatheria</taxon>
        <taxon>Artiodactyla</taxon>
        <taxon>Suina</taxon>
        <taxon>Suidae</taxon>
        <taxon>Sus</taxon>
    </lineage>
</organism>
<evidence type="ECO:0000256" key="1">
    <source>
        <dbReference type="ARBA" id="ARBA00022857"/>
    </source>
</evidence>
<dbReference type="GO" id="GO:0016491">
    <property type="term" value="F:oxidoreductase activity"/>
    <property type="evidence" value="ECO:0007669"/>
    <property type="project" value="UniProtKB-KW"/>
</dbReference>
<accession>A0A8D0XHI6</accession>
<keyword evidence="1" id="KW-0521">NADP</keyword>
<dbReference type="InterPro" id="IPR023210">
    <property type="entry name" value="NADP_OxRdtase_dom"/>
</dbReference>